<evidence type="ECO:0000313" key="3">
    <source>
        <dbReference type="Proteomes" id="UP000034664"/>
    </source>
</evidence>
<protein>
    <submittedName>
        <fullName evidence="2">Uncharacterized protein</fullName>
    </submittedName>
</protein>
<keyword evidence="1" id="KW-1133">Transmembrane helix</keyword>
<keyword evidence="1" id="KW-0812">Transmembrane</keyword>
<proteinExistence type="predicted"/>
<feature type="transmembrane region" description="Helical" evidence="1">
    <location>
        <begin position="81"/>
        <end position="102"/>
    </location>
</feature>
<organism evidence="2 3">
    <name type="scientific">Candidatus Roizmanbacteria bacterium GW2011_GWB1_40_7</name>
    <dbReference type="NCBI Taxonomy" id="1618482"/>
    <lineage>
        <taxon>Bacteria</taxon>
        <taxon>Candidatus Roizmaniibacteriota</taxon>
    </lineage>
</organism>
<accession>A0A0G0VHZ3</accession>
<dbReference type="Proteomes" id="UP000034664">
    <property type="component" value="Unassembled WGS sequence"/>
</dbReference>
<dbReference type="EMBL" id="LBZM01000023">
    <property type="protein sequence ID" value="KKR71615.1"/>
    <property type="molecule type" value="Genomic_DNA"/>
</dbReference>
<sequence>MNLPALFSFIPKIAIFLLLVVGGFIAYELTALFKSKLPKKEKKTTEENPDTMQPLKFPHVSNPILKKSPVSSKQKLMPKALVAKIAAILALAGIGGLAYYLFVLNDPYQLLSSFNLFPDHANRPNTANQQPTSTPTQPIDYATEMLLYIEMTDDAWTQIFEEELSLLSPGDTLKIAIKTDIPPHEIEITVNGKKVPLSIDKTPLGHPYAKYTIPEGESEFHIAARVL</sequence>
<evidence type="ECO:0000313" key="2">
    <source>
        <dbReference type="EMBL" id="KKR71615.1"/>
    </source>
</evidence>
<gene>
    <name evidence="2" type="ORF">UU14_C0023G0015</name>
</gene>
<reference evidence="2 3" key="1">
    <citation type="journal article" date="2015" name="Nature">
        <title>rRNA introns, odd ribosomes, and small enigmatic genomes across a large radiation of phyla.</title>
        <authorList>
            <person name="Brown C.T."/>
            <person name="Hug L.A."/>
            <person name="Thomas B.C."/>
            <person name="Sharon I."/>
            <person name="Castelle C.J."/>
            <person name="Singh A."/>
            <person name="Wilkins M.J."/>
            <person name="Williams K.H."/>
            <person name="Banfield J.F."/>
        </authorList>
    </citation>
    <scope>NUCLEOTIDE SEQUENCE [LARGE SCALE GENOMIC DNA]</scope>
</reference>
<dbReference type="AlphaFoldDB" id="A0A0G0VHZ3"/>
<comment type="caution">
    <text evidence="2">The sequence shown here is derived from an EMBL/GenBank/DDBJ whole genome shotgun (WGS) entry which is preliminary data.</text>
</comment>
<evidence type="ECO:0000256" key="1">
    <source>
        <dbReference type="SAM" id="Phobius"/>
    </source>
</evidence>
<name>A0A0G0VHZ3_9BACT</name>
<feature type="transmembrane region" description="Helical" evidence="1">
    <location>
        <begin position="13"/>
        <end position="33"/>
    </location>
</feature>
<keyword evidence="1" id="KW-0472">Membrane</keyword>